<dbReference type="Proteomes" id="UP001500403">
    <property type="component" value="Unassembled WGS sequence"/>
</dbReference>
<proteinExistence type="predicted"/>
<gene>
    <name evidence="1" type="ORF">GCM10010446_59930</name>
</gene>
<dbReference type="EMBL" id="BAAAUD010000057">
    <property type="protein sequence ID" value="GAA2966236.1"/>
    <property type="molecule type" value="Genomic_DNA"/>
</dbReference>
<dbReference type="SUPFAM" id="SSF54593">
    <property type="entry name" value="Glyoxalase/Bleomycin resistance protein/Dihydroxybiphenyl dioxygenase"/>
    <property type="match status" value="1"/>
</dbReference>
<accession>A0ABN3XPB5</accession>
<dbReference type="InterPro" id="IPR029068">
    <property type="entry name" value="Glyas_Bleomycin-R_OHBP_Dase"/>
</dbReference>
<protein>
    <submittedName>
        <fullName evidence="1">Uncharacterized protein</fullName>
    </submittedName>
</protein>
<reference evidence="1 2" key="1">
    <citation type="journal article" date="2019" name="Int. J. Syst. Evol. Microbiol.">
        <title>The Global Catalogue of Microorganisms (GCM) 10K type strain sequencing project: providing services to taxonomists for standard genome sequencing and annotation.</title>
        <authorList>
            <consortium name="The Broad Institute Genomics Platform"/>
            <consortium name="The Broad Institute Genome Sequencing Center for Infectious Disease"/>
            <person name="Wu L."/>
            <person name="Ma J."/>
        </authorList>
    </citation>
    <scope>NUCLEOTIDE SEQUENCE [LARGE SCALE GENOMIC DNA]</scope>
    <source>
        <strain evidence="1 2">JCM 9088</strain>
    </source>
</reference>
<organism evidence="1 2">
    <name type="scientific">Streptomyces enissocaesilis</name>
    <dbReference type="NCBI Taxonomy" id="332589"/>
    <lineage>
        <taxon>Bacteria</taxon>
        <taxon>Bacillati</taxon>
        <taxon>Actinomycetota</taxon>
        <taxon>Actinomycetes</taxon>
        <taxon>Kitasatosporales</taxon>
        <taxon>Streptomycetaceae</taxon>
        <taxon>Streptomyces</taxon>
        <taxon>Streptomyces rochei group</taxon>
    </lineage>
</organism>
<comment type="caution">
    <text evidence="1">The sequence shown here is derived from an EMBL/GenBank/DDBJ whole genome shotgun (WGS) entry which is preliminary data.</text>
</comment>
<dbReference type="Gene3D" id="3.30.720.110">
    <property type="match status" value="1"/>
</dbReference>
<name>A0ABN3XPB5_9ACTN</name>
<evidence type="ECO:0000313" key="1">
    <source>
        <dbReference type="EMBL" id="GAA2966236.1"/>
    </source>
</evidence>
<keyword evidence="2" id="KW-1185">Reference proteome</keyword>
<evidence type="ECO:0000313" key="2">
    <source>
        <dbReference type="Proteomes" id="UP001500403"/>
    </source>
</evidence>
<sequence length="88" mass="9229">MTAKGTCGWILPGTGDLDTAFEKVRAGDADVAQEPAEQPYGIRDCAFRDPAGDLTREPRPAVPAGVRRVAVHAPDEASYRAYDGAAAA</sequence>